<protein>
    <recommendedName>
        <fullName evidence="7">TCP domain-containing protein</fullName>
    </recommendedName>
</protein>
<keyword evidence="9" id="KW-1185">Reference proteome</keyword>
<proteinExistence type="predicted"/>
<evidence type="ECO:0000256" key="3">
    <source>
        <dbReference type="ARBA" id="ARBA00023125"/>
    </source>
</evidence>
<dbReference type="PROSITE" id="PS51369">
    <property type="entry name" value="TCP"/>
    <property type="match status" value="1"/>
</dbReference>
<evidence type="ECO:0000256" key="6">
    <source>
        <dbReference type="SAM" id="MobiDB-lite"/>
    </source>
</evidence>
<feature type="compositionally biased region" description="Basic and acidic residues" evidence="6">
    <location>
        <begin position="189"/>
        <end position="198"/>
    </location>
</feature>
<evidence type="ECO:0000256" key="4">
    <source>
        <dbReference type="ARBA" id="ARBA00023163"/>
    </source>
</evidence>
<keyword evidence="2" id="KW-0805">Transcription regulation</keyword>
<evidence type="ECO:0000256" key="5">
    <source>
        <dbReference type="ARBA" id="ARBA00023242"/>
    </source>
</evidence>
<comment type="subcellular location">
    <subcellularLocation>
        <location evidence="1">Nucleus</location>
    </subcellularLocation>
</comment>
<sequence>MLPYPNPHSFWISREPPVQAPNPAGSFTMAPHAYLDHQMQHYDHFFPGNANQFNNSETLEAVLRPRPSAATPAATAATHDAARNGATMAVTGAGHARARKRPFRTDRHSKIRTAQGVRDRRMRLSLDVARDFFALQDQLGFDKASKTVDWLLTQSKPAIERLSAESSRRPSVTGGGENGVSSSLSSAERGGRRLKEAETAGAGSGKGEVDHMERVMMMRARGGGTTTSVLMEQMNGGLMSSPMAVSGEYCYDLGDMVYNNGGECDDDGEYEEDGDFLDGMQY</sequence>
<dbReference type="GO" id="GO:0005634">
    <property type="term" value="C:nucleus"/>
    <property type="evidence" value="ECO:0007669"/>
    <property type="project" value="UniProtKB-SubCell"/>
</dbReference>
<evidence type="ECO:0000256" key="1">
    <source>
        <dbReference type="ARBA" id="ARBA00004123"/>
    </source>
</evidence>
<dbReference type="EMBL" id="JAUUTY010000005">
    <property type="protein sequence ID" value="KAK1630786.1"/>
    <property type="molecule type" value="Genomic_DNA"/>
</dbReference>
<comment type="caution">
    <text evidence="8">The sequence shown here is derived from an EMBL/GenBank/DDBJ whole genome shotgun (WGS) entry which is preliminary data.</text>
</comment>
<dbReference type="Proteomes" id="UP001231189">
    <property type="component" value="Unassembled WGS sequence"/>
</dbReference>
<dbReference type="PANTHER" id="PTHR31072:SF65">
    <property type="entry name" value="OS09G0410500 PROTEIN"/>
    <property type="match status" value="1"/>
</dbReference>
<organism evidence="8 9">
    <name type="scientific">Lolium multiflorum</name>
    <name type="common">Italian ryegrass</name>
    <name type="synonym">Lolium perenne subsp. multiflorum</name>
    <dbReference type="NCBI Taxonomy" id="4521"/>
    <lineage>
        <taxon>Eukaryota</taxon>
        <taxon>Viridiplantae</taxon>
        <taxon>Streptophyta</taxon>
        <taxon>Embryophyta</taxon>
        <taxon>Tracheophyta</taxon>
        <taxon>Spermatophyta</taxon>
        <taxon>Magnoliopsida</taxon>
        <taxon>Liliopsida</taxon>
        <taxon>Poales</taxon>
        <taxon>Poaceae</taxon>
        <taxon>BOP clade</taxon>
        <taxon>Pooideae</taxon>
        <taxon>Poodae</taxon>
        <taxon>Poeae</taxon>
        <taxon>Poeae Chloroplast Group 2 (Poeae type)</taxon>
        <taxon>Loliodinae</taxon>
        <taxon>Loliinae</taxon>
        <taxon>Lolium</taxon>
    </lineage>
</organism>
<feature type="region of interest" description="Disordered" evidence="6">
    <location>
        <begin position="263"/>
        <end position="282"/>
    </location>
</feature>
<evidence type="ECO:0000256" key="2">
    <source>
        <dbReference type="ARBA" id="ARBA00023015"/>
    </source>
</evidence>
<dbReference type="GO" id="GO:2000032">
    <property type="term" value="P:regulation of secondary shoot formation"/>
    <property type="evidence" value="ECO:0007669"/>
    <property type="project" value="TreeGrafter"/>
</dbReference>
<keyword evidence="5" id="KW-0539">Nucleus</keyword>
<feature type="domain" description="TCP" evidence="7">
    <location>
        <begin position="104"/>
        <end position="162"/>
    </location>
</feature>
<dbReference type="GO" id="GO:0003700">
    <property type="term" value="F:DNA-binding transcription factor activity"/>
    <property type="evidence" value="ECO:0007669"/>
    <property type="project" value="InterPro"/>
</dbReference>
<dbReference type="AlphaFoldDB" id="A0AAD8RRZ2"/>
<evidence type="ECO:0000313" key="9">
    <source>
        <dbReference type="Proteomes" id="UP001231189"/>
    </source>
</evidence>
<accession>A0AAD8RRZ2</accession>
<name>A0AAD8RRZ2_LOLMU</name>
<feature type="region of interest" description="Disordered" evidence="6">
    <location>
        <begin position="161"/>
        <end position="211"/>
    </location>
</feature>
<dbReference type="InterPro" id="IPR005333">
    <property type="entry name" value="Transcription_factor_TCP"/>
</dbReference>
<reference evidence="8" key="1">
    <citation type="submission" date="2023-07" db="EMBL/GenBank/DDBJ databases">
        <title>A chromosome-level genome assembly of Lolium multiflorum.</title>
        <authorList>
            <person name="Chen Y."/>
            <person name="Copetti D."/>
            <person name="Kolliker R."/>
            <person name="Studer B."/>
        </authorList>
    </citation>
    <scope>NUCLEOTIDE SEQUENCE</scope>
    <source>
        <strain evidence="8">02402/16</strain>
        <tissue evidence="8">Leaf</tissue>
    </source>
</reference>
<evidence type="ECO:0000313" key="8">
    <source>
        <dbReference type="EMBL" id="KAK1630786.1"/>
    </source>
</evidence>
<gene>
    <name evidence="8" type="ORF">QYE76_005101</name>
</gene>
<keyword evidence="4" id="KW-0804">Transcription</keyword>
<dbReference type="PANTHER" id="PTHR31072">
    <property type="entry name" value="TRANSCRIPTION FACTOR TCP4-RELATED"/>
    <property type="match status" value="1"/>
</dbReference>
<keyword evidence="3" id="KW-0238">DNA-binding</keyword>
<evidence type="ECO:0000259" key="7">
    <source>
        <dbReference type="PROSITE" id="PS51369"/>
    </source>
</evidence>
<feature type="compositionally biased region" description="Acidic residues" evidence="6">
    <location>
        <begin position="263"/>
        <end position="276"/>
    </location>
</feature>
<dbReference type="GO" id="GO:0043565">
    <property type="term" value="F:sequence-specific DNA binding"/>
    <property type="evidence" value="ECO:0007669"/>
    <property type="project" value="TreeGrafter"/>
</dbReference>
<dbReference type="Pfam" id="PF03634">
    <property type="entry name" value="TCP"/>
    <property type="match status" value="1"/>
</dbReference>
<dbReference type="InterPro" id="IPR017887">
    <property type="entry name" value="TF_TCP_subgr"/>
</dbReference>